<reference evidence="1 2" key="1">
    <citation type="journal article" date="2019" name="Anaerobe">
        <title>Detection of Robinsoniella peoriensis in multiple bone samples of a trauma patient.</title>
        <authorList>
            <person name="Schrottner P."/>
            <person name="Hartwich K."/>
            <person name="Bunk B."/>
            <person name="Schober I."/>
            <person name="Helbig S."/>
            <person name="Rudolph W.W."/>
            <person name="Gunzer F."/>
        </authorList>
    </citation>
    <scope>NUCLEOTIDE SEQUENCE [LARGE SCALE GENOMIC DNA]</scope>
    <source>
        <strain evidence="1 2">DSM 106044</strain>
    </source>
</reference>
<comment type="caution">
    <text evidence="1">The sequence shown here is derived from an EMBL/GenBank/DDBJ whole genome shotgun (WGS) entry which is preliminary data.</text>
</comment>
<dbReference type="Pfam" id="PF04237">
    <property type="entry name" value="YjbR"/>
    <property type="match status" value="1"/>
</dbReference>
<dbReference type="AlphaFoldDB" id="A0A4U8Q039"/>
<dbReference type="EMBL" id="QGQD01000115">
    <property type="protein sequence ID" value="TLC97598.1"/>
    <property type="molecule type" value="Genomic_DNA"/>
</dbReference>
<evidence type="ECO:0000313" key="2">
    <source>
        <dbReference type="Proteomes" id="UP000306509"/>
    </source>
</evidence>
<dbReference type="STRING" id="180332.GCA_000797495_05708"/>
<keyword evidence="2" id="KW-1185">Reference proteome</keyword>
<dbReference type="InterPro" id="IPR058532">
    <property type="entry name" value="YjbR/MT2646/Rv2570-like"/>
</dbReference>
<accession>A0A4U8Q039</accession>
<dbReference type="RefSeq" id="WP_138004181.1">
    <property type="nucleotide sequence ID" value="NZ_QGQD01000115.1"/>
</dbReference>
<sequence length="110" mass="13430">METREEVIRFCQTFPGVYEDYPFHDDNWTVMRYGKNKRSFAYIYERNQRIWVNIKCSPEWVTFWQNAFPSVVPAYHMNKKHWNSLILDGTIPDKEIKRMLAESYDLVKDR</sequence>
<evidence type="ECO:0000313" key="1">
    <source>
        <dbReference type="EMBL" id="TLC97598.1"/>
    </source>
</evidence>
<dbReference type="InterPro" id="IPR007351">
    <property type="entry name" value="YjbR"/>
</dbReference>
<dbReference type="SUPFAM" id="SSF142906">
    <property type="entry name" value="YjbR-like"/>
    <property type="match status" value="1"/>
</dbReference>
<dbReference type="PANTHER" id="PTHR35145:SF1">
    <property type="entry name" value="CYTOPLASMIC PROTEIN"/>
    <property type="match status" value="1"/>
</dbReference>
<gene>
    <name evidence="1" type="ORF">DSM106044_05552</name>
</gene>
<dbReference type="Proteomes" id="UP000306509">
    <property type="component" value="Unassembled WGS sequence"/>
</dbReference>
<proteinExistence type="predicted"/>
<evidence type="ECO:0008006" key="3">
    <source>
        <dbReference type="Google" id="ProtNLM"/>
    </source>
</evidence>
<dbReference type="PANTHER" id="PTHR35145">
    <property type="entry name" value="CYTOPLASMIC PROTEIN-RELATED"/>
    <property type="match status" value="1"/>
</dbReference>
<name>A0A4U8Q039_9FIRM</name>
<dbReference type="InterPro" id="IPR038056">
    <property type="entry name" value="YjbR-like_sf"/>
</dbReference>
<organism evidence="1 2">
    <name type="scientific">Robinsoniella peoriensis</name>
    <dbReference type="NCBI Taxonomy" id="180332"/>
    <lineage>
        <taxon>Bacteria</taxon>
        <taxon>Bacillati</taxon>
        <taxon>Bacillota</taxon>
        <taxon>Clostridia</taxon>
        <taxon>Lachnospirales</taxon>
        <taxon>Lachnospiraceae</taxon>
        <taxon>Robinsoniella</taxon>
    </lineage>
</organism>
<dbReference type="Gene3D" id="3.90.1150.30">
    <property type="match status" value="1"/>
</dbReference>
<protein>
    <recommendedName>
        <fullName evidence="3">MmcQ/YjbR family DNA-binding protein</fullName>
    </recommendedName>
</protein>